<dbReference type="InterPro" id="IPR043130">
    <property type="entry name" value="CDP-OH_PTrfase_TM_dom"/>
</dbReference>
<evidence type="ECO:0000256" key="3">
    <source>
        <dbReference type="ARBA" id="ARBA00022692"/>
    </source>
</evidence>
<reference evidence="10" key="1">
    <citation type="submission" date="2023-07" db="EMBL/GenBank/DDBJ databases">
        <title>Chromosome-level genome assembly of Artemia franciscana.</title>
        <authorList>
            <person name="Jo E."/>
        </authorList>
    </citation>
    <scope>NUCLEOTIDE SEQUENCE</scope>
    <source>
        <tissue evidence="10">Whole body</tissue>
    </source>
</reference>
<protein>
    <recommendedName>
        <fullName evidence="12">CDP-diacylglycerol--inositol 3-phosphatidyltransferase</fullName>
    </recommendedName>
</protein>
<dbReference type="EMBL" id="JAVRJZ010000060">
    <property type="protein sequence ID" value="KAK2703932.1"/>
    <property type="molecule type" value="Genomic_DNA"/>
</dbReference>
<evidence type="ECO:0000256" key="8">
    <source>
        <dbReference type="RuleBase" id="RU003750"/>
    </source>
</evidence>
<dbReference type="PANTHER" id="PTHR15362:SF13">
    <property type="entry name" value="SI:CH1073-145M9.1"/>
    <property type="match status" value="1"/>
</dbReference>
<evidence type="ECO:0000256" key="7">
    <source>
        <dbReference type="ARBA" id="ARBA00023264"/>
    </source>
</evidence>
<accession>A0AA88KUN9</accession>
<dbReference type="InterPro" id="IPR048254">
    <property type="entry name" value="CDP_ALCOHOL_P_TRANSF_CS"/>
</dbReference>
<organism evidence="10 11">
    <name type="scientific">Artemia franciscana</name>
    <name type="common">Brine shrimp</name>
    <name type="synonym">Artemia sanfranciscana</name>
    <dbReference type="NCBI Taxonomy" id="6661"/>
    <lineage>
        <taxon>Eukaryota</taxon>
        <taxon>Metazoa</taxon>
        <taxon>Ecdysozoa</taxon>
        <taxon>Arthropoda</taxon>
        <taxon>Crustacea</taxon>
        <taxon>Branchiopoda</taxon>
        <taxon>Anostraca</taxon>
        <taxon>Artemiidae</taxon>
        <taxon>Artemia</taxon>
    </lineage>
</organism>
<proteinExistence type="inferred from homology"/>
<gene>
    <name evidence="10" type="ORF">QYM36_017726</name>
</gene>
<comment type="similarity">
    <text evidence="8">Belongs to the CDP-alcohol phosphatidyltransferase class-I family.</text>
</comment>
<evidence type="ECO:0000313" key="10">
    <source>
        <dbReference type="EMBL" id="KAK2703932.1"/>
    </source>
</evidence>
<evidence type="ECO:0000256" key="1">
    <source>
        <dbReference type="ARBA" id="ARBA00004141"/>
    </source>
</evidence>
<comment type="subcellular location">
    <subcellularLocation>
        <location evidence="1">Membrane</location>
        <topology evidence="1">Multi-pass membrane protein</topology>
    </subcellularLocation>
</comment>
<keyword evidence="11" id="KW-1185">Reference proteome</keyword>
<sequence length="218" mass="24940">MRTDILFYIPNIIDYIRIIFLAFAVVYRSNPWTCLSLYSISILLDGLDGVAARKFDQVSEFGAWLDVVIDNAGRAFLWSNISEVGFLISSLEWITFICNHSMGSEWKNLSTAPYFVRKVMGNGFKTPMGVLAVGSLQCLPIWLFIQDRNLLELSFFVWFPVTIFLLIGRTSCAITELWCIATHIQSMLSDKGTRKIKNEAEQLKKKCETRNKPEAKLY</sequence>
<dbReference type="GO" id="GO:0016020">
    <property type="term" value="C:membrane"/>
    <property type="evidence" value="ECO:0007669"/>
    <property type="project" value="UniProtKB-SubCell"/>
</dbReference>
<evidence type="ECO:0000256" key="9">
    <source>
        <dbReference type="SAM" id="Phobius"/>
    </source>
</evidence>
<dbReference type="InterPro" id="IPR000462">
    <property type="entry name" value="CDP-OH_P_trans"/>
</dbReference>
<evidence type="ECO:0000256" key="4">
    <source>
        <dbReference type="ARBA" id="ARBA00022989"/>
    </source>
</evidence>
<dbReference type="Gene3D" id="1.20.120.1760">
    <property type="match status" value="1"/>
</dbReference>
<dbReference type="Pfam" id="PF01066">
    <property type="entry name" value="CDP-OH_P_transf"/>
    <property type="match status" value="1"/>
</dbReference>
<feature type="transmembrane region" description="Helical" evidence="9">
    <location>
        <begin position="127"/>
        <end position="145"/>
    </location>
</feature>
<keyword evidence="6 9" id="KW-0472">Membrane</keyword>
<keyword evidence="7" id="KW-1208">Phospholipid metabolism</keyword>
<feature type="transmembrane region" description="Helical" evidence="9">
    <location>
        <begin position="157"/>
        <end position="181"/>
    </location>
</feature>
<feature type="transmembrane region" description="Helical" evidence="9">
    <location>
        <begin position="6"/>
        <end position="27"/>
    </location>
</feature>
<evidence type="ECO:0000256" key="6">
    <source>
        <dbReference type="ARBA" id="ARBA00023136"/>
    </source>
</evidence>
<keyword evidence="4 9" id="KW-1133">Transmembrane helix</keyword>
<dbReference type="GO" id="GO:0008654">
    <property type="term" value="P:phospholipid biosynthetic process"/>
    <property type="evidence" value="ECO:0007669"/>
    <property type="project" value="InterPro"/>
</dbReference>
<evidence type="ECO:0000313" key="11">
    <source>
        <dbReference type="Proteomes" id="UP001187531"/>
    </source>
</evidence>
<dbReference type="GO" id="GO:0016780">
    <property type="term" value="F:phosphotransferase activity, for other substituted phosphate groups"/>
    <property type="evidence" value="ECO:0007669"/>
    <property type="project" value="InterPro"/>
</dbReference>
<evidence type="ECO:0000256" key="5">
    <source>
        <dbReference type="ARBA" id="ARBA00023098"/>
    </source>
</evidence>
<comment type="caution">
    <text evidence="10">The sequence shown here is derived from an EMBL/GenBank/DDBJ whole genome shotgun (WGS) entry which is preliminary data.</text>
</comment>
<keyword evidence="2 8" id="KW-0808">Transferase</keyword>
<dbReference type="Proteomes" id="UP001187531">
    <property type="component" value="Unassembled WGS sequence"/>
</dbReference>
<dbReference type="PROSITE" id="PS00379">
    <property type="entry name" value="CDP_ALCOHOL_P_TRANSF"/>
    <property type="match status" value="1"/>
</dbReference>
<evidence type="ECO:0008006" key="12">
    <source>
        <dbReference type="Google" id="ProtNLM"/>
    </source>
</evidence>
<evidence type="ECO:0000256" key="2">
    <source>
        <dbReference type="ARBA" id="ARBA00022679"/>
    </source>
</evidence>
<keyword evidence="3 9" id="KW-0812">Transmembrane</keyword>
<name>A0AA88KUN9_ARTSF</name>
<dbReference type="AlphaFoldDB" id="A0AA88KUN9"/>
<keyword evidence="5" id="KW-0443">Lipid metabolism</keyword>
<dbReference type="PANTHER" id="PTHR15362">
    <property type="entry name" value="PHOSPHATIDYLINOSITOL SYNTHASE"/>
    <property type="match status" value="1"/>
</dbReference>